<dbReference type="InterPro" id="IPR042097">
    <property type="entry name" value="Aminopeptidase_N-like_N_sf"/>
</dbReference>
<dbReference type="Pfam" id="PF01433">
    <property type="entry name" value="Peptidase_M1"/>
    <property type="match status" value="1"/>
</dbReference>
<evidence type="ECO:0000259" key="13">
    <source>
        <dbReference type="Pfam" id="PF11838"/>
    </source>
</evidence>
<keyword evidence="5 11" id="KW-0378">Hydrolase</keyword>
<keyword evidence="2 11" id="KW-0031">Aminopeptidase</keyword>
<dbReference type="HOGENOM" id="CLU_003705_0_2_1"/>
<evidence type="ECO:0000313" key="15">
    <source>
        <dbReference type="EMBL" id="EFI94014.1"/>
    </source>
</evidence>
<dbReference type="InParanoid" id="D8QDN2"/>
<dbReference type="GO" id="GO:0005615">
    <property type="term" value="C:extracellular space"/>
    <property type="evidence" value="ECO:0007669"/>
    <property type="project" value="TreeGrafter"/>
</dbReference>
<evidence type="ECO:0000256" key="3">
    <source>
        <dbReference type="ARBA" id="ARBA00022670"/>
    </source>
</evidence>
<keyword evidence="7 11" id="KW-0482">Metalloprotease</keyword>
<dbReference type="GO" id="GO:0042277">
    <property type="term" value="F:peptide binding"/>
    <property type="evidence" value="ECO:0007669"/>
    <property type="project" value="TreeGrafter"/>
</dbReference>
<dbReference type="VEuPathDB" id="FungiDB:SCHCODRAFT_02704577"/>
<evidence type="ECO:0000256" key="1">
    <source>
        <dbReference type="ARBA" id="ARBA00010136"/>
    </source>
</evidence>
<feature type="active site" description="Proton acceptor" evidence="8">
    <location>
        <position position="388"/>
    </location>
</feature>
<dbReference type="FunFam" id="1.10.390.10:FF:000006">
    <property type="entry name" value="Puromycin-sensitive aminopeptidase"/>
    <property type="match status" value="1"/>
</dbReference>
<accession>D8QDN2</accession>
<organism evidence="16">
    <name type="scientific">Schizophyllum commune (strain H4-8 / FGSC 9210)</name>
    <name type="common">Split gill fungus</name>
    <dbReference type="NCBI Taxonomy" id="578458"/>
    <lineage>
        <taxon>Eukaryota</taxon>
        <taxon>Fungi</taxon>
        <taxon>Dikarya</taxon>
        <taxon>Basidiomycota</taxon>
        <taxon>Agaricomycotina</taxon>
        <taxon>Agaricomycetes</taxon>
        <taxon>Agaricomycetidae</taxon>
        <taxon>Agaricales</taxon>
        <taxon>Schizophyllaceae</taxon>
        <taxon>Schizophyllum</taxon>
    </lineage>
</organism>
<dbReference type="Gene3D" id="1.25.50.20">
    <property type="match status" value="1"/>
</dbReference>
<keyword evidence="4 9" id="KW-0479">Metal-binding</keyword>
<dbReference type="PANTHER" id="PTHR11533:SF174">
    <property type="entry name" value="PUROMYCIN-SENSITIVE AMINOPEPTIDASE-RELATED"/>
    <property type="match status" value="1"/>
</dbReference>
<comment type="similarity">
    <text evidence="1 11">Belongs to the peptidase M1 family.</text>
</comment>
<feature type="site" description="Transition state stabilizer" evidence="10">
    <location>
        <position position="477"/>
    </location>
</feature>
<feature type="domain" description="Peptidase M1 membrane alanine aminopeptidase" evidence="12">
    <location>
        <begin position="315"/>
        <end position="535"/>
    </location>
</feature>
<dbReference type="GO" id="GO:0016020">
    <property type="term" value="C:membrane"/>
    <property type="evidence" value="ECO:0007669"/>
    <property type="project" value="TreeGrafter"/>
</dbReference>
<dbReference type="STRING" id="578458.D8QDN2"/>
<feature type="binding site" evidence="9">
    <location>
        <position position="387"/>
    </location>
    <ligand>
        <name>Zn(2+)</name>
        <dbReference type="ChEBI" id="CHEBI:29105"/>
        <note>catalytic</note>
    </ligand>
</feature>
<evidence type="ECO:0000256" key="4">
    <source>
        <dbReference type="ARBA" id="ARBA00022723"/>
    </source>
</evidence>
<evidence type="ECO:0000256" key="11">
    <source>
        <dbReference type="RuleBase" id="RU364040"/>
    </source>
</evidence>
<dbReference type="InterPro" id="IPR014782">
    <property type="entry name" value="Peptidase_M1_dom"/>
</dbReference>
<dbReference type="PANTHER" id="PTHR11533">
    <property type="entry name" value="PROTEASE M1 ZINC METALLOPROTEASE"/>
    <property type="match status" value="1"/>
</dbReference>
<dbReference type="GO" id="GO:0005737">
    <property type="term" value="C:cytoplasm"/>
    <property type="evidence" value="ECO:0007669"/>
    <property type="project" value="TreeGrafter"/>
</dbReference>
<keyword evidence="6 9" id="KW-0862">Zinc</keyword>
<dbReference type="Proteomes" id="UP000007431">
    <property type="component" value="Unassembled WGS sequence"/>
</dbReference>
<dbReference type="eggNOG" id="KOG1046">
    <property type="taxonomic scope" value="Eukaryota"/>
</dbReference>
<dbReference type="Gene3D" id="2.60.40.1910">
    <property type="match status" value="1"/>
</dbReference>
<evidence type="ECO:0000256" key="8">
    <source>
        <dbReference type="PIRSR" id="PIRSR634016-1"/>
    </source>
</evidence>
<dbReference type="SUPFAM" id="SSF63737">
    <property type="entry name" value="Leukotriene A4 hydrolase N-terminal domain"/>
    <property type="match status" value="1"/>
</dbReference>
<dbReference type="SUPFAM" id="SSF55486">
    <property type="entry name" value="Metalloproteases ('zincins'), catalytic domain"/>
    <property type="match status" value="1"/>
</dbReference>
<dbReference type="FunCoup" id="D8QDN2">
    <property type="interactions" value="546"/>
</dbReference>
<evidence type="ECO:0000256" key="5">
    <source>
        <dbReference type="ARBA" id="ARBA00022801"/>
    </source>
</evidence>
<dbReference type="GO" id="GO:0006508">
    <property type="term" value="P:proteolysis"/>
    <property type="evidence" value="ECO:0007669"/>
    <property type="project" value="UniProtKB-KW"/>
</dbReference>
<dbReference type="AlphaFoldDB" id="D8QDN2"/>
<dbReference type="InterPro" id="IPR045357">
    <property type="entry name" value="Aminopeptidase_N-like_N"/>
</dbReference>
<keyword evidence="3 11" id="KW-0645">Protease</keyword>
<feature type="binding site" evidence="9">
    <location>
        <position position="410"/>
    </location>
    <ligand>
        <name>Zn(2+)</name>
        <dbReference type="ChEBI" id="CHEBI:29105"/>
        <note>catalytic</note>
    </ligand>
</feature>
<dbReference type="Pfam" id="PF17900">
    <property type="entry name" value="Peptidase_M1_N"/>
    <property type="match status" value="1"/>
</dbReference>
<evidence type="ECO:0000256" key="7">
    <source>
        <dbReference type="ARBA" id="ARBA00023049"/>
    </source>
</evidence>
<feature type="domain" description="Aminopeptidase N-like N-terminal" evidence="14">
    <location>
        <begin position="32"/>
        <end position="215"/>
    </location>
</feature>
<proteinExistence type="inferred from homology"/>
<evidence type="ECO:0000259" key="14">
    <source>
        <dbReference type="Pfam" id="PF17900"/>
    </source>
</evidence>
<dbReference type="Gene3D" id="2.60.40.1730">
    <property type="entry name" value="tricorn interacting facor f3 domain"/>
    <property type="match status" value="1"/>
</dbReference>
<dbReference type="EC" id="3.4.11.-" evidence="11"/>
<dbReference type="GO" id="GO:0070006">
    <property type="term" value="F:metalloaminopeptidase activity"/>
    <property type="evidence" value="ECO:0007669"/>
    <property type="project" value="TreeGrafter"/>
</dbReference>
<protein>
    <recommendedName>
        <fullName evidence="11">Aminopeptidase</fullName>
        <ecNumber evidence="11">3.4.11.-</ecNumber>
    </recommendedName>
</protein>
<dbReference type="InterPro" id="IPR050344">
    <property type="entry name" value="Peptidase_M1_aminopeptidases"/>
</dbReference>
<dbReference type="Gene3D" id="1.10.390.10">
    <property type="entry name" value="Neutral Protease Domain 2"/>
    <property type="match status" value="1"/>
</dbReference>
<comment type="cofactor">
    <cofactor evidence="9 11">
        <name>Zn(2+)</name>
        <dbReference type="ChEBI" id="CHEBI:29105"/>
    </cofactor>
    <text evidence="9 11">Binds 1 zinc ion per subunit.</text>
</comment>
<dbReference type="InterPro" id="IPR034016">
    <property type="entry name" value="M1_APN-typ"/>
</dbReference>
<keyword evidence="16" id="KW-1185">Reference proteome</keyword>
<dbReference type="GO" id="GO:0043171">
    <property type="term" value="P:peptide catabolic process"/>
    <property type="evidence" value="ECO:0007669"/>
    <property type="project" value="TreeGrafter"/>
</dbReference>
<dbReference type="Pfam" id="PF11838">
    <property type="entry name" value="ERAP1_C"/>
    <property type="match status" value="1"/>
</dbReference>
<feature type="domain" description="ERAP1-like C-terminal" evidence="13">
    <location>
        <begin position="630"/>
        <end position="947"/>
    </location>
</feature>
<evidence type="ECO:0000256" key="9">
    <source>
        <dbReference type="PIRSR" id="PIRSR634016-3"/>
    </source>
</evidence>
<sequence>MLAYSDFSTTYEGERREIFIDSGPASFFGGGEYDLTIQTDLGKLTYSGFVRISLDVLTETTHIVLNAGEGLSIDSVTLTAPSPRQLAAETLSLDTFSQTFDAENERLSLIFPTSLLANSTAMFTIRFHAPLTDSLMGYYYSTLEDEDENDDEDEGGDASASRYYALTQFEPTAARRAFPCFDEPALKATFALTMVGTEGTVSLGNMNIVKEVEYEAAETPDSMEAPVDLEGRNAGKAQELITQDAELAALLARSCSSGKWMITHFATTPPMSTYIVAWANGDFEYRETRVALPVSGKELPLRIYATKDNIHQTDFALEVMAKVLPLYEQVFDVPYPLPKLDILVASSFDDGAMENWGLIAGEESVLLVDPVRADFATKNLVACVVSHEVAHMWFGNIATMRWWDDLYLNEGFATLVGEVIITDKVFPEWHLPSEFINVHWADALAMDAKPSSHPIEVDIPSSNLSNVRSQIFDDLSYSKAAAVLRMLAAHVGEDRFLKGVSLYLKDHLYGNTVTHDLWDGIAKATGRSFTSHQNRRISELFAHPGQDVTGFMTNWVQKIGFPVVTVTETATGIKVRQDRFLDATEPANNETIWSVPLAILTKDETGKVIVDRAVLSEREGSYAIDTSKPFKLNADSTGVYHVLYTPERLNKIAQEAAKEDSLFTLDDRLGIVHDAFATAKAGLATLSTALDVVDTFRSLREYLLWSCIASHLDELLSVWWENEEVVAQLKTFSRSLFVPIVKELNFAYSDSDSADTTQLRTLAISQAISSEDSNVIAQVGRLFEPFLQGGDEASIPVDLLQPFLVHHVKHGGRAEYEKAKQMLDNPDAPQDAEIAIKAMCATRDPVLLEEVLQYALHESRDQDVLEFFHGLQGNFQARRSLASKVKANYDEIYERLEDNFSFDSIITCPFEVLSTEQDYDDAKSFFKDKDVSKFDISLAQALDSIQARFTYIARSTNDFKAWLDRWSQKMHN</sequence>
<evidence type="ECO:0000256" key="10">
    <source>
        <dbReference type="PIRSR" id="PIRSR634016-4"/>
    </source>
</evidence>
<feature type="binding site" evidence="9">
    <location>
        <position position="391"/>
    </location>
    <ligand>
        <name>Zn(2+)</name>
        <dbReference type="ChEBI" id="CHEBI:29105"/>
        <note>catalytic</note>
    </ligand>
</feature>
<evidence type="ECO:0000256" key="2">
    <source>
        <dbReference type="ARBA" id="ARBA00022438"/>
    </source>
</evidence>
<dbReference type="InterPro" id="IPR027268">
    <property type="entry name" value="Peptidase_M4/M1_CTD_sf"/>
</dbReference>
<dbReference type="OMA" id="AWDFIQV"/>
<reference evidence="15 16" key="1">
    <citation type="journal article" date="2010" name="Nat. Biotechnol.">
        <title>Genome sequence of the model mushroom Schizophyllum commune.</title>
        <authorList>
            <person name="Ohm R.A."/>
            <person name="de Jong J.F."/>
            <person name="Lugones L.G."/>
            <person name="Aerts A."/>
            <person name="Kothe E."/>
            <person name="Stajich J.E."/>
            <person name="de Vries R.P."/>
            <person name="Record E."/>
            <person name="Levasseur A."/>
            <person name="Baker S.E."/>
            <person name="Bartholomew K.A."/>
            <person name="Coutinho P.M."/>
            <person name="Erdmann S."/>
            <person name="Fowler T.J."/>
            <person name="Gathman A.C."/>
            <person name="Lombard V."/>
            <person name="Henrissat B."/>
            <person name="Knabe N."/>
            <person name="Kuees U."/>
            <person name="Lilly W.W."/>
            <person name="Lindquist E."/>
            <person name="Lucas S."/>
            <person name="Magnuson J.K."/>
            <person name="Piumi F."/>
            <person name="Raudaskoski M."/>
            <person name="Salamov A."/>
            <person name="Schmutz J."/>
            <person name="Schwarze F.W.M.R."/>
            <person name="vanKuyk P.A."/>
            <person name="Horton J.S."/>
            <person name="Grigoriev I.V."/>
            <person name="Woesten H.A.B."/>
        </authorList>
    </citation>
    <scope>NUCLEOTIDE SEQUENCE [LARGE SCALE GENOMIC DNA]</scope>
    <source>
        <strain evidence="16">H4-8 / FGSC 9210</strain>
    </source>
</reference>
<gene>
    <name evidence="15" type="ORF">SCHCODRAFT_59269</name>
</gene>
<dbReference type="GO" id="GO:0008270">
    <property type="term" value="F:zinc ion binding"/>
    <property type="evidence" value="ECO:0007669"/>
    <property type="project" value="UniProtKB-UniRule"/>
</dbReference>
<evidence type="ECO:0000313" key="16">
    <source>
        <dbReference type="Proteomes" id="UP000007431"/>
    </source>
</evidence>
<dbReference type="EMBL" id="GL377310">
    <property type="protein sequence ID" value="EFI94014.1"/>
    <property type="molecule type" value="Genomic_DNA"/>
</dbReference>
<evidence type="ECO:0000256" key="6">
    <source>
        <dbReference type="ARBA" id="ARBA00022833"/>
    </source>
</evidence>
<evidence type="ECO:0000259" key="12">
    <source>
        <dbReference type="Pfam" id="PF01433"/>
    </source>
</evidence>
<dbReference type="InterPro" id="IPR024571">
    <property type="entry name" value="ERAP1-like_C_dom"/>
</dbReference>
<name>D8QDN2_SCHCM</name>
<dbReference type="CDD" id="cd09601">
    <property type="entry name" value="M1_APN-Q_like"/>
    <property type="match status" value="1"/>
</dbReference>